<dbReference type="EMBL" id="CAJNOJ010000220">
    <property type="protein sequence ID" value="CAF1305797.1"/>
    <property type="molecule type" value="Genomic_DNA"/>
</dbReference>
<evidence type="ECO:0000313" key="4">
    <source>
        <dbReference type="Proteomes" id="UP000663852"/>
    </source>
</evidence>
<feature type="compositionally biased region" description="Basic and acidic residues" evidence="1">
    <location>
        <begin position="87"/>
        <end position="99"/>
    </location>
</feature>
<feature type="region of interest" description="Disordered" evidence="1">
    <location>
        <begin position="76"/>
        <end position="115"/>
    </location>
</feature>
<dbReference type="AlphaFoldDB" id="A0A815DU09"/>
<organism evidence="3 4">
    <name type="scientific">Adineta ricciae</name>
    <name type="common">Rotifer</name>
    <dbReference type="NCBI Taxonomy" id="249248"/>
    <lineage>
        <taxon>Eukaryota</taxon>
        <taxon>Metazoa</taxon>
        <taxon>Spiralia</taxon>
        <taxon>Gnathifera</taxon>
        <taxon>Rotifera</taxon>
        <taxon>Eurotatoria</taxon>
        <taxon>Bdelloidea</taxon>
        <taxon>Adinetida</taxon>
        <taxon>Adinetidae</taxon>
        <taxon>Adineta</taxon>
    </lineage>
</organism>
<evidence type="ECO:0000313" key="3">
    <source>
        <dbReference type="EMBL" id="CAF1305797.1"/>
    </source>
</evidence>
<dbReference type="PANTHER" id="PTHR24104">
    <property type="entry name" value="E3 UBIQUITIN-PROTEIN LIGASE NHLRC1-RELATED"/>
    <property type="match status" value="1"/>
</dbReference>
<dbReference type="OrthoDB" id="10037758at2759"/>
<keyword evidence="2" id="KW-1133">Transmembrane helix</keyword>
<dbReference type="InterPro" id="IPR050952">
    <property type="entry name" value="TRIM-NHL_E3_ligases"/>
</dbReference>
<comment type="caution">
    <text evidence="3">The sequence shown here is derived from an EMBL/GenBank/DDBJ whole genome shotgun (WGS) entry which is preliminary data.</text>
</comment>
<keyword evidence="2" id="KW-0472">Membrane</keyword>
<evidence type="ECO:0000256" key="1">
    <source>
        <dbReference type="SAM" id="MobiDB-lite"/>
    </source>
</evidence>
<dbReference type="Gene3D" id="2.120.10.30">
    <property type="entry name" value="TolB, C-terminal domain"/>
    <property type="match status" value="1"/>
</dbReference>
<dbReference type="Gene3D" id="2.40.10.500">
    <property type="match status" value="1"/>
</dbReference>
<sequence length="532" mass="57670">MERDYSFVRVQKIRRSSLTSASKSNVGSVRMNSRDRLFKFNNENQKYRYRIDSNNQLASSFSKRESQRIRPLANPCKPQLGSAKQSTEYKKNSRRHDLFSSKIDIPSRNNSKKTNWNSQCTRRRCCCLLAALLLFQLLAGMITAMTIMGMQLKNQTTYGSTVTTTRTTSTTQTTTTSSSSSSSSTSSTSSTSSSTTSTSSTSSTSSSTTSTSSTSSTSSSTTTTSTSTTTAFDSCNYLRWNQTGTIVAGTTLAGSTANQLNEPYCLYIDSNDILYVCDYLNHRIQKWLPNATNGTTIAGSSTGLLGSSSLLLYQPFDLTFDVNGYLYVADSGNARVQRFPPNSLNGTSVAGTGFLSSALNGLNHPTAIIVDNNLNLFVLDEGNTRLMKWLPNATNGSVMIDANDLNSVFDFVFAPGSSNQVYLSDNGASKVRLWTFSSSTEDGYLQIVNASTTTITSPRGLAYDPYGNLYVADTLNDRIVMFCGNSTVGTVVAKYTTGVPTVSGPSGVAFDSNLNLYVSNLYSDNVVAFARL</sequence>
<keyword evidence="2" id="KW-0812">Transmembrane</keyword>
<dbReference type="CDD" id="cd05819">
    <property type="entry name" value="NHL"/>
    <property type="match status" value="1"/>
</dbReference>
<dbReference type="GO" id="GO:0008270">
    <property type="term" value="F:zinc ion binding"/>
    <property type="evidence" value="ECO:0007669"/>
    <property type="project" value="UniProtKB-KW"/>
</dbReference>
<dbReference type="Proteomes" id="UP000663852">
    <property type="component" value="Unassembled WGS sequence"/>
</dbReference>
<proteinExistence type="predicted"/>
<reference evidence="3" key="1">
    <citation type="submission" date="2021-02" db="EMBL/GenBank/DDBJ databases">
        <authorList>
            <person name="Nowell W R."/>
        </authorList>
    </citation>
    <scope>NUCLEOTIDE SEQUENCE</scope>
</reference>
<name>A0A815DU09_ADIRI</name>
<dbReference type="SUPFAM" id="SSF101898">
    <property type="entry name" value="NHL repeat"/>
    <property type="match status" value="1"/>
</dbReference>
<accession>A0A815DU09</accession>
<evidence type="ECO:0000256" key="2">
    <source>
        <dbReference type="SAM" id="Phobius"/>
    </source>
</evidence>
<dbReference type="PANTHER" id="PTHR24104:SF25">
    <property type="entry name" value="PROTEIN LIN-41"/>
    <property type="match status" value="1"/>
</dbReference>
<protein>
    <submittedName>
        <fullName evidence="3">Uncharacterized protein</fullName>
    </submittedName>
</protein>
<feature type="transmembrane region" description="Helical" evidence="2">
    <location>
        <begin position="128"/>
        <end position="148"/>
    </location>
</feature>
<dbReference type="InterPro" id="IPR011042">
    <property type="entry name" value="6-blade_b-propeller_TolB-like"/>
</dbReference>
<gene>
    <name evidence="3" type="ORF">EDS130_LOCUS30857</name>
</gene>
<feature type="region of interest" description="Disordered" evidence="1">
    <location>
        <begin position="163"/>
        <end position="229"/>
    </location>
</feature>